<evidence type="ECO:0000313" key="4">
    <source>
        <dbReference type="WBParaSite" id="PSU_v2.g12075.t1"/>
    </source>
</evidence>
<dbReference type="GO" id="GO:0007165">
    <property type="term" value="P:signal transduction"/>
    <property type="evidence" value="ECO:0007669"/>
    <property type="project" value="TreeGrafter"/>
</dbReference>
<organism evidence="3 4">
    <name type="scientific">Panagrolaimus superbus</name>
    <dbReference type="NCBI Taxonomy" id="310955"/>
    <lineage>
        <taxon>Eukaryota</taxon>
        <taxon>Metazoa</taxon>
        <taxon>Ecdysozoa</taxon>
        <taxon>Nematoda</taxon>
        <taxon>Chromadorea</taxon>
        <taxon>Rhabditida</taxon>
        <taxon>Tylenchina</taxon>
        <taxon>Panagrolaimomorpha</taxon>
        <taxon>Panagrolaimoidea</taxon>
        <taxon>Panagrolaimidae</taxon>
        <taxon>Panagrolaimus</taxon>
    </lineage>
</organism>
<proteinExistence type="inferred from homology"/>
<dbReference type="InterPro" id="IPR002053">
    <property type="entry name" value="Glyco_hydro_25"/>
</dbReference>
<dbReference type="InterPro" id="IPR017853">
    <property type="entry name" value="GH"/>
</dbReference>
<name>A0A914XZX1_9BILA</name>
<dbReference type="GO" id="GO:0009253">
    <property type="term" value="P:peptidoglycan catabolic process"/>
    <property type="evidence" value="ECO:0007669"/>
    <property type="project" value="InterPro"/>
</dbReference>
<dbReference type="PANTHER" id="PTHR23208">
    <property type="entry name" value="LYSOZYME PROTEIN"/>
    <property type="match status" value="1"/>
</dbReference>
<reference evidence="4" key="1">
    <citation type="submission" date="2022-11" db="UniProtKB">
        <authorList>
            <consortium name="WormBaseParasite"/>
        </authorList>
    </citation>
    <scope>IDENTIFICATION</scope>
</reference>
<dbReference type="WBParaSite" id="PSU_v2.g12075.t1">
    <property type="protein sequence ID" value="PSU_v2.g12075.t1"/>
    <property type="gene ID" value="PSU_v2.g12075"/>
</dbReference>
<comment type="similarity">
    <text evidence="1">Belongs to the glycosyl hydrolase 25 family.</text>
</comment>
<sequence>MTNTVNALKAANAEIGTIWLDVENPPAWPKNIATNRKFVDDMANVAIKAGYKIGIYTGAYAWNTICGSSFTSYSAYPLWWANYNKKADLTTGWKNFGGWTKATIHQWDQNHSANGITFDPNVKYDN</sequence>
<dbReference type="Gene3D" id="3.20.20.80">
    <property type="entry name" value="Glycosidases"/>
    <property type="match status" value="1"/>
</dbReference>
<dbReference type="GO" id="GO:0045087">
    <property type="term" value="P:innate immune response"/>
    <property type="evidence" value="ECO:0007669"/>
    <property type="project" value="TreeGrafter"/>
</dbReference>
<dbReference type="Proteomes" id="UP000887577">
    <property type="component" value="Unplaced"/>
</dbReference>
<dbReference type="AlphaFoldDB" id="A0A914XZX1"/>
<accession>A0A914XZX1</accession>
<evidence type="ECO:0000313" key="3">
    <source>
        <dbReference type="Proteomes" id="UP000887577"/>
    </source>
</evidence>
<dbReference type="GO" id="GO:0016998">
    <property type="term" value="P:cell wall macromolecule catabolic process"/>
    <property type="evidence" value="ECO:0007669"/>
    <property type="project" value="InterPro"/>
</dbReference>
<evidence type="ECO:0000256" key="2">
    <source>
        <dbReference type="ARBA" id="ARBA00022729"/>
    </source>
</evidence>
<dbReference type="GO" id="GO:0003796">
    <property type="term" value="F:lysozyme activity"/>
    <property type="evidence" value="ECO:0007669"/>
    <property type="project" value="InterPro"/>
</dbReference>
<evidence type="ECO:0000256" key="1">
    <source>
        <dbReference type="ARBA" id="ARBA00010646"/>
    </source>
</evidence>
<dbReference type="PANTHER" id="PTHR23208:SF36">
    <property type="entry name" value="LYSOZYME-RELATED"/>
    <property type="match status" value="1"/>
</dbReference>
<dbReference type="SUPFAM" id="SSF51445">
    <property type="entry name" value="(Trans)glycosidases"/>
    <property type="match status" value="1"/>
</dbReference>
<keyword evidence="3" id="KW-1185">Reference proteome</keyword>
<dbReference type="PROSITE" id="PS51904">
    <property type="entry name" value="GLYCOSYL_HYDROL_F25_2"/>
    <property type="match status" value="1"/>
</dbReference>
<protein>
    <submittedName>
        <fullName evidence="4">Lysozyme</fullName>
    </submittedName>
</protein>
<dbReference type="InterPro" id="IPR051595">
    <property type="entry name" value="GH25_Enzymes"/>
</dbReference>
<dbReference type="Pfam" id="PF01183">
    <property type="entry name" value="Glyco_hydro_25"/>
    <property type="match status" value="1"/>
</dbReference>
<keyword evidence="2" id="KW-0732">Signal</keyword>